<feature type="transmembrane region" description="Helical" evidence="5">
    <location>
        <begin position="43"/>
        <end position="62"/>
    </location>
</feature>
<protein>
    <submittedName>
        <fullName evidence="6">Uncharacterized protein</fullName>
    </submittedName>
</protein>
<dbReference type="InterPro" id="IPR040254">
    <property type="entry name" value="Ecm3-like"/>
</dbReference>
<feature type="transmembrane region" description="Helical" evidence="5">
    <location>
        <begin position="107"/>
        <end position="127"/>
    </location>
</feature>
<dbReference type="GeneID" id="30148350"/>
<dbReference type="OrthoDB" id="435607at2759"/>
<keyword evidence="2 5" id="KW-0812">Transmembrane</keyword>
<dbReference type="RefSeq" id="XP_018984726.1">
    <property type="nucleotide sequence ID" value="XM_019130497.1"/>
</dbReference>
<dbReference type="Proteomes" id="UP000094336">
    <property type="component" value="Unassembled WGS sequence"/>
</dbReference>
<dbReference type="Pfam" id="PF03547">
    <property type="entry name" value="Mem_trans"/>
    <property type="match status" value="1"/>
</dbReference>
<dbReference type="GO" id="GO:0055085">
    <property type="term" value="P:transmembrane transport"/>
    <property type="evidence" value="ECO:0007669"/>
    <property type="project" value="InterPro"/>
</dbReference>
<organism evidence="6 7">
    <name type="scientific">Babjeviella inositovora NRRL Y-12698</name>
    <dbReference type="NCBI Taxonomy" id="984486"/>
    <lineage>
        <taxon>Eukaryota</taxon>
        <taxon>Fungi</taxon>
        <taxon>Dikarya</taxon>
        <taxon>Ascomycota</taxon>
        <taxon>Saccharomycotina</taxon>
        <taxon>Pichiomycetes</taxon>
        <taxon>Serinales incertae sedis</taxon>
        <taxon>Babjeviella</taxon>
    </lineage>
</organism>
<dbReference type="AlphaFoldDB" id="A0A1E3QP34"/>
<name>A0A1E3QP34_9ASCO</name>
<comment type="subcellular location">
    <subcellularLocation>
        <location evidence="1">Membrane</location>
        <topology evidence="1">Multi-pass membrane protein</topology>
    </subcellularLocation>
</comment>
<evidence type="ECO:0000313" key="7">
    <source>
        <dbReference type="Proteomes" id="UP000094336"/>
    </source>
</evidence>
<dbReference type="GO" id="GO:0016020">
    <property type="term" value="C:membrane"/>
    <property type="evidence" value="ECO:0007669"/>
    <property type="project" value="UniProtKB-SubCell"/>
</dbReference>
<keyword evidence="3 5" id="KW-1133">Transmembrane helix</keyword>
<dbReference type="STRING" id="984486.A0A1E3QP34"/>
<evidence type="ECO:0000256" key="1">
    <source>
        <dbReference type="ARBA" id="ARBA00004141"/>
    </source>
</evidence>
<feature type="transmembrane region" description="Helical" evidence="5">
    <location>
        <begin position="142"/>
        <end position="166"/>
    </location>
</feature>
<proteinExistence type="predicted"/>
<evidence type="ECO:0000256" key="3">
    <source>
        <dbReference type="ARBA" id="ARBA00022989"/>
    </source>
</evidence>
<keyword evidence="7" id="KW-1185">Reference proteome</keyword>
<reference evidence="7" key="1">
    <citation type="submission" date="2016-05" db="EMBL/GenBank/DDBJ databases">
        <title>Comparative genomics of biotechnologically important yeasts.</title>
        <authorList>
            <consortium name="DOE Joint Genome Institute"/>
            <person name="Riley R."/>
            <person name="Haridas S."/>
            <person name="Wolfe K.H."/>
            <person name="Lopes M.R."/>
            <person name="Hittinger C.T."/>
            <person name="Goker M."/>
            <person name="Salamov A."/>
            <person name="Wisecaver J."/>
            <person name="Long T.M."/>
            <person name="Aerts A.L."/>
            <person name="Barry K."/>
            <person name="Choi C."/>
            <person name="Clum A."/>
            <person name="Coughlan A.Y."/>
            <person name="Deshpande S."/>
            <person name="Douglass A.P."/>
            <person name="Hanson S.J."/>
            <person name="Klenk H.-P."/>
            <person name="Labutti K."/>
            <person name="Lapidus A."/>
            <person name="Lindquist E."/>
            <person name="Lipzen A."/>
            <person name="Meier-Kolthoff J.P."/>
            <person name="Ohm R.A."/>
            <person name="Otillar R.P."/>
            <person name="Pangilinan J."/>
            <person name="Peng Y."/>
            <person name="Rokas A."/>
            <person name="Rosa C.A."/>
            <person name="Scheuner C."/>
            <person name="Sibirny A.A."/>
            <person name="Slot J.C."/>
            <person name="Stielow J.B."/>
            <person name="Sun H."/>
            <person name="Kurtzman C.P."/>
            <person name="Blackwell M."/>
            <person name="Grigoriev I.V."/>
            <person name="Jeffries T.W."/>
        </authorList>
    </citation>
    <scope>NUCLEOTIDE SEQUENCE [LARGE SCALE GENOMIC DNA]</scope>
    <source>
        <strain evidence="7">NRRL Y-12698</strain>
    </source>
</reference>
<accession>A0A1E3QP34</accession>
<evidence type="ECO:0000313" key="6">
    <source>
        <dbReference type="EMBL" id="ODQ79398.1"/>
    </source>
</evidence>
<evidence type="ECO:0000256" key="4">
    <source>
        <dbReference type="ARBA" id="ARBA00023136"/>
    </source>
</evidence>
<sequence>MSEVTLSSVIYTAVKPMFEIYLLMGTGVILSKRKVLTVETSKNLSDVIITIIIPCLIFNKIITSITTSSIKTIGIIFFLATVIVSTGGLLSFLVGKATKSLKRWTGGLFAVGIFPNIADLPIVYVQALNSGVVFSQKEVDSGIAYICIFFAAFIFYQFNLGGYRLVEHDFRDQIMPNDEERDMSRDENLEISVSLESEKLSQKVLKRKHGNLEPELAHFTVERYFHCRLNVRSM</sequence>
<keyword evidence="4 5" id="KW-0472">Membrane</keyword>
<dbReference type="PANTHER" id="PTHR31274:SF1">
    <property type="entry name" value="AGL149CP"/>
    <property type="match status" value="1"/>
</dbReference>
<feature type="transmembrane region" description="Helical" evidence="5">
    <location>
        <begin position="6"/>
        <end position="31"/>
    </location>
</feature>
<evidence type="ECO:0000256" key="5">
    <source>
        <dbReference type="SAM" id="Phobius"/>
    </source>
</evidence>
<evidence type="ECO:0000256" key="2">
    <source>
        <dbReference type="ARBA" id="ARBA00022692"/>
    </source>
</evidence>
<dbReference type="PANTHER" id="PTHR31274">
    <property type="entry name" value="PROTEIN ECM3"/>
    <property type="match status" value="1"/>
</dbReference>
<dbReference type="InterPro" id="IPR004776">
    <property type="entry name" value="Mem_transp_PIN-like"/>
</dbReference>
<dbReference type="EMBL" id="KV454432">
    <property type="protein sequence ID" value="ODQ79398.1"/>
    <property type="molecule type" value="Genomic_DNA"/>
</dbReference>
<feature type="transmembrane region" description="Helical" evidence="5">
    <location>
        <begin position="74"/>
        <end position="95"/>
    </location>
</feature>
<gene>
    <name evidence="6" type="ORF">BABINDRAFT_167263</name>
</gene>